<sequence length="241" mass="26324">MKVSLKKISHTFLLIVFSILSINTSTAISQIADSPYPMFLHDLKHTGRSPYQVSKVNGLKWHQLTGGEIWSSPVIGADNTIYVSSTDGNLYAFNTDGTLKWDYQTGKELFGTPAIDADGTIYVGGDNKKLLAINPDRKIKWPCFIGSDVHSSPAIDKDGTIYVGAWDGKLYAINKNGTRKWSYTTGSNILSSSPAIGDDGTIEFEFNDILNSTTPQIVNLTPTSNKLNTIKISTKKSGILL</sequence>
<evidence type="ECO:0000313" key="2">
    <source>
        <dbReference type="EMBL" id="KKL52346.1"/>
    </source>
</evidence>
<dbReference type="SMART" id="SM00564">
    <property type="entry name" value="PQQ"/>
    <property type="match status" value="3"/>
</dbReference>
<dbReference type="SUPFAM" id="SSF50998">
    <property type="entry name" value="Quinoprotein alcohol dehydrogenase-like"/>
    <property type="match status" value="1"/>
</dbReference>
<gene>
    <name evidence="2" type="ORF">LCGC14_2286360</name>
</gene>
<name>A0A0F9DF14_9ZZZZ</name>
<feature type="non-terminal residue" evidence="2">
    <location>
        <position position="241"/>
    </location>
</feature>
<dbReference type="Gene3D" id="2.130.10.10">
    <property type="entry name" value="YVTN repeat-like/Quinoprotein amine dehydrogenase"/>
    <property type="match status" value="1"/>
</dbReference>
<dbReference type="PANTHER" id="PTHR34512">
    <property type="entry name" value="CELL SURFACE PROTEIN"/>
    <property type="match status" value="1"/>
</dbReference>
<evidence type="ECO:0000259" key="1">
    <source>
        <dbReference type="Pfam" id="PF13360"/>
    </source>
</evidence>
<proteinExistence type="predicted"/>
<comment type="caution">
    <text evidence="2">The sequence shown here is derived from an EMBL/GenBank/DDBJ whole genome shotgun (WGS) entry which is preliminary data.</text>
</comment>
<dbReference type="AlphaFoldDB" id="A0A0F9DF14"/>
<dbReference type="InterPro" id="IPR002372">
    <property type="entry name" value="PQQ_rpt_dom"/>
</dbReference>
<dbReference type="InterPro" id="IPR011047">
    <property type="entry name" value="Quinoprotein_ADH-like_sf"/>
</dbReference>
<organism evidence="2">
    <name type="scientific">marine sediment metagenome</name>
    <dbReference type="NCBI Taxonomy" id="412755"/>
    <lineage>
        <taxon>unclassified sequences</taxon>
        <taxon>metagenomes</taxon>
        <taxon>ecological metagenomes</taxon>
    </lineage>
</organism>
<protein>
    <recommendedName>
        <fullName evidence="1">Pyrrolo-quinoline quinone repeat domain-containing protein</fullName>
    </recommendedName>
</protein>
<dbReference type="Pfam" id="PF13360">
    <property type="entry name" value="PQQ_2"/>
    <property type="match status" value="1"/>
</dbReference>
<accession>A0A0F9DF14</accession>
<dbReference type="InterPro" id="IPR015943">
    <property type="entry name" value="WD40/YVTN_repeat-like_dom_sf"/>
</dbReference>
<dbReference type="EMBL" id="LAZR01031928">
    <property type="protein sequence ID" value="KKL52346.1"/>
    <property type="molecule type" value="Genomic_DNA"/>
</dbReference>
<feature type="domain" description="Pyrrolo-quinoline quinone repeat" evidence="1">
    <location>
        <begin position="112"/>
        <end position="195"/>
    </location>
</feature>
<reference evidence="2" key="1">
    <citation type="journal article" date="2015" name="Nature">
        <title>Complex archaea that bridge the gap between prokaryotes and eukaryotes.</title>
        <authorList>
            <person name="Spang A."/>
            <person name="Saw J.H."/>
            <person name="Jorgensen S.L."/>
            <person name="Zaremba-Niedzwiedzka K."/>
            <person name="Martijn J."/>
            <person name="Lind A.E."/>
            <person name="van Eijk R."/>
            <person name="Schleper C."/>
            <person name="Guy L."/>
            <person name="Ettema T.J."/>
        </authorList>
    </citation>
    <scope>NUCLEOTIDE SEQUENCE</scope>
</reference>
<dbReference type="PANTHER" id="PTHR34512:SF30">
    <property type="entry name" value="OUTER MEMBRANE PROTEIN ASSEMBLY FACTOR BAMB"/>
    <property type="match status" value="1"/>
</dbReference>
<dbReference type="InterPro" id="IPR018391">
    <property type="entry name" value="PQQ_b-propeller_rpt"/>
</dbReference>